<feature type="domain" description="Thioredoxin" evidence="5">
    <location>
        <begin position="1"/>
        <end position="105"/>
    </location>
</feature>
<comment type="caution">
    <text evidence="6">The sequence shown here is derived from an EMBL/GenBank/DDBJ whole genome shotgun (WGS) entry which is preliminary data.</text>
</comment>
<keyword evidence="1" id="KW-0813">Transport</keyword>
<dbReference type="SUPFAM" id="SSF52833">
    <property type="entry name" value="Thioredoxin-like"/>
    <property type="match status" value="1"/>
</dbReference>
<name>A0A094S6I6_9ZZZZ</name>
<dbReference type="CDD" id="cd02947">
    <property type="entry name" value="TRX_family"/>
    <property type="match status" value="1"/>
</dbReference>
<dbReference type="PANTHER" id="PTHR45663">
    <property type="entry name" value="GEO12009P1"/>
    <property type="match status" value="1"/>
</dbReference>
<dbReference type="Gene3D" id="3.40.30.10">
    <property type="entry name" value="Glutaredoxin"/>
    <property type="match status" value="1"/>
</dbReference>
<dbReference type="AlphaFoldDB" id="A0A094S6I6"/>
<gene>
    <name evidence="6" type="ORF">GM51_19715</name>
</gene>
<keyword evidence="2" id="KW-0249">Electron transport</keyword>
<evidence type="ECO:0000313" key="6">
    <source>
        <dbReference type="EMBL" id="KGA13453.1"/>
    </source>
</evidence>
<evidence type="ECO:0000256" key="4">
    <source>
        <dbReference type="ARBA" id="ARBA00023284"/>
    </source>
</evidence>
<evidence type="ECO:0000256" key="1">
    <source>
        <dbReference type="ARBA" id="ARBA00022448"/>
    </source>
</evidence>
<dbReference type="GO" id="GO:0015035">
    <property type="term" value="F:protein-disulfide reductase activity"/>
    <property type="evidence" value="ECO:0007669"/>
    <property type="project" value="InterPro"/>
</dbReference>
<protein>
    <submittedName>
        <fullName evidence="6">Thioredoxin</fullName>
    </submittedName>
</protein>
<evidence type="ECO:0000259" key="5">
    <source>
        <dbReference type="PROSITE" id="PS51352"/>
    </source>
</evidence>
<accession>A0A094S6I6</accession>
<dbReference type="InterPro" id="IPR036249">
    <property type="entry name" value="Thioredoxin-like_sf"/>
</dbReference>
<keyword evidence="3" id="KW-1015">Disulfide bond</keyword>
<organism evidence="6">
    <name type="scientific">freshwater metagenome</name>
    <dbReference type="NCBI Taxonomy" id="449393"/>
    <lineage>
        <taxon>unclassified sequences</taxon>
        <taxon>metagenomes</taxon>
        <taxon>ecological metagenomes</taxon>
    </lineage>
</organism>
<dbReference type="InterPro" id="IPR013766">
    <property type="entry name" value="Thioredoxin_domain"/>
</dbReference>
<dbReference type="Pfam" id="PF00085">
    <property type="entry name" value="Thioredoxin"/>
    <property type="match status" value="1"/>
</dbReference>
<dbReference type="PRINTS" id="PR00421">
    <property type="entry name" value="THIOREDOXIN"/>
</dbReference>
<dbReference type="PANTHER" id="PTHR45663:SF40">
    <property type="entry name" value="THIOREDOXIN 2"/>
    <property type="match status" value="1"/>
</dbReference>
<dbReference type="InterPro" id="IPR005746">
    <property type="entry name" value="Thioredoxin"/>
</dbReference>
<sequence length="125" mass="13691">MPTINLTVETFEETVMADGITLVDFWAEWCGPCKMFGPIFEKAAEANTDIRFAKVDTENNQELAGGMGIQSIPTIMAFRDGVMLFSQPGAMPAASLDQLIDAIRKVDMDDVRKQIAEAEAANTNE</sequence>
<evidence type="ECO:0000256" key="2">
    <source>
        <dbReference type="ARBA" id="ARBA00022982"/>
    </source>
</evidence>
<dbReference type="InterPro" id="IPR017937">
    <property type="entry name" value="Thioredoxin_CS"/>
</dbReference>
<reference evidence="6" key="1">
    <citation type="submission" date="2014-06" db="EMBL/GenBank/DDBJ databases">
        <title>Key roles for freshwater Actinobacteria revealed by deep metagenomic sequencing.</title>
        <authorList>
            <person name="Ghai R."/>
            <person name="Mizuno C.M."/>
            <person name="Picazo A."/>
            <person name="Camacho A."/>
            <person name="Rodriguez-Valera F."/>
        </authorList>
    </citation>
    <scope>NUCLEOTIDE SEQUENCE</scope>
</reference>
<dbReference type="EMBL" id="JNSL01000186">
    <property type="protein sequence ID" value="KGA13453.1"/>
    <property type="molecule type" value="Genomic_DNA"/>
</dbReference>
<keyword evidence="4" id="KW-0676">Redox-active center</keyword>
<evidence type="ECO:0000256" key="3">
    <source>
        <dbReference type="ARBA" id="ARBA00023157"/>
    </source>
</evidence>
<proteinExistence type="predicted"/>
<dbReference type="GO" id="GO:0005829">
    <property type="term" value="C:cytosol"/>
    <property type="evidence" value="ECO:0007669"/>
    <property type="project" value="TreeGrafter"/>
</dbReference>
<dbReference type="PROSITE" id="PS00194">
    <property type="entry name" value="THIOREDOXIN_1"/>
    <property type="match status" value="1"/>
</dbReference>
<dbReference type="PROSITE" id="PS51352">
    <property type="entry name" value="THIOREDOXIN_2"/>
    <property type="match status" value="1"/>
</dbReference>
<dbReference type="NCBIfam" id="TIGR01068">
    <property type="entry name" value="thioredoxin"/>
    <property type="match status" value="1"/>
</dbReference>